<reference evidence="9 10" key="1">
    <citation type="journal article" date="2013" name="Antonie Van Leeuwenhoek">
        <title>Sphingomonas ginsenosidivorax sp. nov., with the ability to transform ginsenosides.</title>
        <authorList>
            <person name="Jin X.F."/>
            <person name="Kim J.K."/>
            <person name="Liu Q.M."/>
            <person name="Kang M.S."/>
            <person name="He D."/>
            <person name="Jin F.X."/>
            <person name="Kim S.C."/>
            <person name="Im W.T."/>
        </authorList>
    </citation>
    <scope>NUCLEOTIDE SEQUENCE [LARGE SCALE GENOMIC DNA]</scope>
    <source>
        <strain evidence="9 10">KHI67</strain>
    </source>
</reference>
<dbReference type="InterPro" id="IPR036188">
    <property type="entry name" value="FAD/NAD-bd_sf"/>
</dbReference>
<evidence type="ECO:0000256" key="1">
    <source>
        <dbReference type="ARBA" id="ARBA00004141"/>
    </source>
</evidence>
<dbReference type="InterPro" id="IPR002938">
    <property type="entry name" value="FAD-bd"/>
</dbReference>
<keyword evidence="3 7" id="KW-0812">Transmembrane</keyword>
<evidence type="ECO:0000256" key="6">
    <source>
        <dbReference type="SAM" id="MobiDB-lite"/>
    </source>
</evidence>
<dbReference type="InterPro" id="IPR004307">
    <property type="entry name" value="TspO_MBR"/>
</dbReference>
<evidence type="ECO:0000256" key="5">
    <source>
        <dbReference type="ARBA" id="ARBA00023136"/>
    </source>
</evidence>
<feature type="transmembrane region" description="Helical" evidence="7">
    <location>
        <begin position="520"/>
        <end position="540"/>
    </location>
</feature>
<dbReference type="PRINTS" id="PR00420">
    <property type="entry name" value="RNGMNOXGNASE"/>
</dbReference>
<keyword evidence="9" id="KW-0560">Oxidoreductase</keyword>
<dbReference type="Proteomes" id="UP000321250">
    <property type="component" value="Unassembled WGS sequence"/>
</dbReference>
<dbReference type="GO" id="GO:0016020">
    <property type="term" value="C:membrane"/>
    <property type="evidence" value="ECO:0007669"/>
    <property type="project" value="UniProtKB-SubCell"/>
</dbReference>
<evidence type="ECO:0000313" key="10">
    <source>
        <dbReference type="Proteomes" id="UP000321250"/>
    </source>
</evidence>
<keyword evidence="4 7" id="KW-1133">Transmembrane helix</keyword>
<keyword evidence="9" id="KW-0503">Monooxygenase</keyword>
<dbReference type="Gene3D" id="1.20.1260.100">
    <property type="entry name" value="TspO/MBR protein"/>
    <property type="match status" value="1"/>
</dbReference>
<dbReference type="GO" id="GO:0071949">
    <property type="term" value="F:FAD binding"/>
    <property type="evidence" value="ECO:0007669"/>
    <property type="project" value="InterPro"/>
</dbReference>
<keyword evidence="5 7" id="KW-0472">Membrane</keyword>
<feature type="transmembrane region" description="Helical" evidence="7">
    <location>
        <begin position="495"/>
        <end position="513"/>
    </location>
</feature>
<feature type="transmembrane region" description="Helical" evidence="7">
    <location>
        <begin position="462"/>
        <end position="483"/>
    </location>
</feature>
<dbReference type="RefSeq" id="WP_147082330.1">
    <property type="nucleotide sequence ID" value="NZ_VOQR01000001.1"/>
</dbReference>
<dbReference type="Gene3D" id="3.30.9.10">
    <property type="entry name" value="D-Amino Acid Oxidase, subunit A, domain 2"/>
    <property type="match status" value="1"/>
</dbReference>
<dbReference type="CDD" id="cd15904">
    <property type="entry name" value="TSPO_MBR"/>
    <property type="match status" value="1"/>
</dbReference>
<comment type="similarity">
    <text evidence="2">Belongs to the TspO/BZRP family.</text>
</comment>
<evidence type="ECO:0000256" key="4">
    <source>
        <dbReference type="ARBA" id="ARBA00022989"/>
    </source>
</evidence>
<comment type="subcellular location">
    <subcellularLocation>
        <location evidence="1">Membrane</location>
        <topology evidence="1">Multi-pass membrane protein</topology>
    </subcellularLocation>
</comment>
<evidence type="ECO:0000256" key="3">
    <source>
        <dbReference type="ARBA" id="ARBA00022692"/>
    </source>
</evidence>
<dbReference type="SUPFAM" id="SSF51905">
    <property type="entry name" value="FAD/NAD(P)-binding domain"/>
    <property type="match status" value="1"/>
</dbReference>
<comment type="caution">
    <text evidence="9">The sequence shown here is derived from an EMBL/GenBank/DDBJ whole genome shotgun (WGS) entry which is preliminary data.</text>
</comment>
<sequence length="576" mass="62168">MTRRILITGASVAGNTVAWWLGRAGFDVTVVERVPAFRDGGQNIDVRGPGREVLRRMGLEQTALDRGTGEEGTAWVEQDGTVAAQFLTAELGTDGPTAEMEILRGDLARLLYEPAREYVTFRFDDSIVGVEQDPAAAIVTFASGVTEQYDTVIVAEGVGSGTRDLVFAGENEPRWMDLTTAYFTIARAPDDDRLWRWYNAPEGRSVSLRPDRHGTARAMLSVQQPPGGEQDWDTGRQKAWLRERFAGAGWQTERVLDGMDATGDFYFDVLRQVRMPHWSKGRLVLTGDAAWCATPIAGYGTTLAITGAYVLAQELIRSTDVEAAFATYEQTMRPMVEDAQGVPKLAPRLANPHSRLGIRLLHGALKVASRPTVRGVAGKLFGGRSKDVDLSRYDERSPSASPVESPAASTKGLSPILALGAVGALLGASALIGRRNAPDPSHPGIRRWYRRLDKPGFTPPDAAFGAVWPVLGTGLAVGGYRLLRRPAGDARNAAVGLWLLNTAMVGGWTQLFFREKRLGASVAASGAMVVAGAAYVAAAARVDRPAAATAVPFVAWLGFATILAERIWRDNPAEDR</sequence>
<dbReference type="PANTHER" id="PTHR46865:SF2">
    <property type="entry name" value="MONOOXYGENASE"/>
    <property type="match status" value="1"/>
</dbReference>
<dbReference type="Gene3D" id="3.50.50.60">
    <property type="entry name" value="FAD/NAD(P)-binding domain"/>
    <property type="match status" value="1"/>
</dbReference>
<dbReference type="Pfam" id="PF03073">
    <property type="entry name" value="TspO_MBR"/>
    <property type="match status" value="1"/>
</dbReference>
<gene>
    <name evidence="9" type="ORF">FSB78_09965</name>
</gene>
<name>A0A5C6UEJ9_9SPHN</name>
<protein>
    <submittedName>
        <fullName evidence="9">FAD-binding monooxygenase</fullName>
    </submittedName>
</protein>
<feature type="transmembrane region" description="Helical" evidence="7">
    <location>
        <begin position="546"/>
        <end position="568"/>
    </location>
</feature>
<evidence type="ECO:0000256" key="2">
    <source>
        <dbReference type="ARBA" id="ARBA00007524"/>
    </source>
</evidence>
<accession>A0A5C6UEJ9</accession>
<dbReference type="GO" id="GO:0004497">
    <property type="term" value="F:monooxygenase activity"/>
    <property type="evidence" value="ECO:0007669"/>
    <property type="project" value="UniProtKB-KW"/>
</dbReference>
<feature type="region of interest" description="Disordered" evidence="6">
    <location>
        <begin position="391"/>
        <end position="410"/>
    </location>
</feature>
<dbReference type="FunFam" id="1.20.1260.100:FF:000001">
    <property type="entry name" value="translocator protein 2"/>
    <property type="match status" value="1"/>
</dbReference>
<evidence type="ECO:0000259" key="8">
    <source>
        <dbReference type="Pfam" id="PF01494"/>
    </source>
</evidence>
<dbReference type="EMBL" id="VOQR01000001">
    <property type="protein sequence ID" value="TXC71237.1"/>
    <property type="molecule type" value="Genomic_DNA"/>
</dbReference>
<proteinExistence type="inferred from homology"/>
<evidence type="ECO:0000313" key="9">
    <source>
        <dbReference type="EMBL" id="TXC71237.1"/>
    </source>
</evidence>
<dbReference type="InterPro" id="IPR051704">
    <property type="entry name" value="FAD_aromatic-hydroxylase"/>
</dbReference>
<dbReference type="Pfam" id="PF01494">
    <property type="entry name" value="FAD_binding_3"/>
    <property type="match status" value="1"/>
</dbReference>
<organism evidence="9 10">
    <name type="scientific">Sphingomonas ginsenosidivorax</name>
    <dbReference type="NCBI Taxonomy" id="862135"/>
    <lineage>
        <taxon>Bacteria</taxon>
        <taxon>Pseudomonadati</taxon>
        <taxon>Pseudomonadota</taxon>
        <taxon>Alphaproteobacteria</taxon>
        <taxon>Sphingomonadales</taxon>
        <taxon>Sphingomonadaceae</taxon>
        <taxon>Sphingomonas</taxon>
    </lineage>
</organism>
<dbReference type="InterPro" id="IPR038330">
    <property type="entry name" value="TspO/MBR-related_sf"/>
</dbReference>
<dbReference type="PANTHER" id="PTHR46865">
    <property type="entry name" value="OXIDOREDUCTASE-RELATED"/>
    <property type="match status" value="1"/>
</dbReference>
<keyword evidence="10" id="KW-1185">Reference proteome</keyword>
<feature type="compositionally biased region" description="Low complexity" evidence="6">
    <location>
        <begin position="398"/>
        <end position="409"/>
    </location>
</feature>
<dbReference type="AlphaFoldDB" id="A0A5C6UEJ9"/>
<dbReference type="OrthoDB" id="5499180at2"/>
<feature type="domain" description="FAD-binding" evidence="8">
    <location>
        <begin position="5"/>
        <end position="338"/>
    </location>
</feature>
<evidence type="ECO:0000256" key="7">
    <source>
        <dbReference type="SAM" id="Phobius"/>
    </source>
</evidence>